<name>A0AAU7W0R7_9MICO</name>
<dbReference type="SUPFAM" id="SSF53795">
    <property type="entry name" value="PEP carboxykinase-like"/>
    <property type="match status" value="1"/>
</dbReference>
<proteinExistence type="predicted"/>
<accession>A0AAU7W0R7</accession>
<dbReference type="InterPro" id="IPR027417">
    <property type="entry name" value="P-loop_NTPase"/>
</dbReference>
<dbReference type="EMBL" id="CP158357">
    <property type="protein sequence ID" value="XBX80138.1"/>
    <property type="molecule type" value="Genomic_DNA"/>
</dbReference>
<evidence type="ECO:0000313" key="1">
    <source>
        <dbReference type="EMBL" id="XBX80138.1"/>
    </source>
</evidence>
<gene>
    <name evidence="1" type="ORF">ABS642_08630</name>
</gene>
<dbReference type="Pfam" id="PF05402">
    <property type="entry name" value="PqqD"/>
    <property type="match status" value="1"/>
</dbReference>
<sequence length="362" mass="38220">MPDRFPVSAVGAVIDVDVSGRDAEFRVRAHEAWADARYDGDRPADAVVAVRETLDDAAALSMLSTDVTIAALAHRRAEPVWMLHAAGLADESGRVVVLSAPSGTGKTTAARHLSQRYAYVSDETIAIAADGGVEPYRKPLSIIEAHSAHKAQVALSSFDGGRPLPAVLRVVKIVVIDRSPDGPETPSLEELDIAEALELLGPQTSYLCDGEAPLQRIAALLRATGGAVRLRYREVAGIDEVIEGMLRTELRPVDAVSPRPTTSAAASAGSGTFAHADIVDELDLDGRTAILQRTPTGGRVHVLDGIGPSLWAAAHGRTLDDIVDTVVAEHGEPETGDARSIVQAALQELVEDGLLQEPTTQT</sequence>
<protein>
    <submittedName>
        <fullName evidence="1">PqqD family peptide modification chaperone</fullName>
    </submittedName>
</protein>
<dbReference type="Gene3D" id="3.40.50.300">
    <property type="entry name" value="P-loop containing nucleotide triphosphate hydrolases"/>
    <property type="match status" value="1"/>
</dbReference>
<dbReference type="RefSeq" id="WP_350352997.1">
    <property type="nucleotide sequence ID" value="NZ_CP158357.1"/>
</dbReference>
<dbReference type="AlphaFoldDB" id="A0AAU7W0R7"/>
<dbReference type="InterPro" id="IPR008792">
    <property type="entry name" value="PQQD"/>
</dbReference>
<organism evidence="1">
    <name type="scientific">Microbacterium sp. A8/3-1</name>
    <dbReference type="NCBI Taxonomy" id="3160749"/>
    <lineage>
        <taxon>Bacteria</taxon>
        <taxon>Bacillati</taxon>
        <taxon>Actinomycetota</taxon>
        <taxon>Actinomycetes</taxon>
        <taxon>Micrococcales</taxon>
        <taxon>Microbacteriaceae</taxon>
        <taxon>Microbacterium</taxon>
    </lineage>
</organism>
<reference evidence="1" key="1">
    <citation type="submission" date="2024-06" db="EMBL/GenBank/DDBJ databases">
        <title>Draft genome sequence of Microbacterium sp. strain A8/3-1, isolated from Oxytropis tragacanthoides Fisch. ex DC. Root nodules in the Altai region of Russia.</title>
        <authorList>
            <person name="Sazanova A."/>
            <person name="Guro P."/>
            <person name="Kuznetsova I."/>
            <person name="Belimov A."/>
            <person name="Safronova V."/>
        </authorList>
    </citation>
    <scope>NUCLEOTIDE SEQUENCE</scope>
    <source>
        <strain evidence="1">A8/3-1</strain>
    </source>
</reference>